<evidence type="ECO:0000313" key="3">
    <source>
        <dbReference type="EMBL" id="KAL2914708.1"/>
    </source>
</evidence>
<protein>
    <submittedName>
        <fullName evidence="3">Uncharacterized protein</fullName>
    </submittedName>
</protein>
<feature type="region of interest" description="Disordered" evidence="1">
    <location>
        <begin position="202"/>
        <end position="222"/>
    </location>
</feature>
<keyword evidence="2" id="KW-0812">Transmembrane</keyword>
<gene>
    <name evidence="3" type="ORF">HK105_205848</name>
</gene>
<feature type="transmembrane region" description="Helical" evidence="2">
    <location>
        <begin position="242"/>
        <end position="262"/>
    </location>
</feature>
<feature type="transmembrane region" description="Helical" evidence="2">
    <location>
        <begin position="282"/>
        <end position="308"/>
    </location>
</feature>
<keyword evidence="2" id="KW-0472">Membrane</keyword>
<feature type="transmembrane region" description="Helical" evidence="2">
    <location>
        <begin position="87"/>
        <end position="105"/>
    </location>
</feature>
<keyword evidence="4" id="KW-1185">Reference proteome</keyword>
<keyword evidence="2" id="KW-1133">Transmembrane helix</keyword>
<proteinExistence type="predicted"/>
<comment type="caution">
    <text evidence="3">The sequence shown here is derived from an EMBL/GenBank/DDBJ whole genome shotgun (WGS) entry which is preliminary data.</text>
</comment>
<dbReference type="Proteomes" id="UP001527925">
    <property type="component" value="Unassembled WGS sequence"/>
</dbReference>
<sequence>MSSFFGYSSDIHSGIPRFIFAVEYVAIVFEVVGLLAAIANCVYLASKIRKASSGFLLKGLFVVSICIIIATIAQFFMLYIIFSRASYWITSWAITTAQVLIIIVETESIKVFVPSTSIQLINGLRIFNGIIFVVLALPAYLNGVIILRDYGGLATWYFVTNPIWAAYVVFYDLGICAFAAYNIASFSAARIKTMQRSAQAPSGAGTSAASGASNDRAAQQTPSQLPGDAVLEFDAQVRIAKISLVLFFLIDVLLVIFDLLYIHHAGGSDLTSLLLACAYSQLSIACGGPHVSFISLMFYNITQIVLAANGQRSGGRRKGKKGNSSLSTDTSD</sequence>
<evidence type="ECO:0000256" key="2">
    <source>
        <dbReference type="SAM" id="Phobius"/>
    </source>
</evidence>
<feature type="region of interest" description="Disordered" evidence="1">
    <location>
        <begin position="312"/>
        <end position="332"/>
    </location>
</feature>
<reference evidence="3 4" key="1">
    <citation type="submission" date="2023-09" db="EMBL/GenBank/DDBJ databases">
        <title>Pangenome analysis of Batrachochytrium dendrobatidis and related Chytrids.</title>
        <authorList>
            <person name="Yacoub M.N."/>
            <person name="Stajich J.E."/>
            <person name="James T.Y."/>
        </authorList>
    </citation>
    <scope>NUCLEOTIDE SEQUENCE [LARGE SCALE GENOMIC DNA]</scope>
    <source>
        <strain evidence="3 4">JEL0888</strain>
    </source>
</reference>
<feature type="transmembrane region" description="Helical" evidence="2">
    <location>
        <begin position="163"/>
        <end position="184"/>
    </location>
</feature>
<feature type="compositionally biased region" description="Low complexity" evidence="1">
    <location>
        <begin position="202"/>
        <end position="213"/>
    </location>
</feature>
<evidence type="ECO:0000256" key="1">
    <source>
        <dbReference type="SAM" id="MobiDB-lite"/>
    </source>
</evidence>
<accession>A0ABR4N592</accession>
<feature type="transmembrane region" description="Helical" evidence="2">
    <location>
        <begin position="126"/>
        <end position="147"/>
    </location>
</feature>
<name>A0ABR4N592_9FUNG</name>
<feature type="transmembrane region" description="Helical" evidence="2">
    <location>
        <begin position="55"/>
        <end position="81"/>
    </location>
</feature>
<organism evidence="3 4">
    <name type="scientific">Polyrhizophydium stewartii</name>
    <dbReference type="NCBI Taxonomy" id="2732419"/>
    <lineage>
        <taxon>Eukaryota</taxon>
        <taxon>Fungi</taxon>
        <taxon>Fungi incertae sedis</taxon>
        <taxon>Chytridiomycota</taxon>
        <taxon>Chytridiomycota incertae sedis</taxon>
        <taxon>Chytridiomycetes</taxon>
        <taxon>Rhizophydiales</taxon>
        <taxon>Rhizophydiales incertae sedis</taxon>
        <taxon>Polyrhizophydium</taxon>
    </lineage>
</organism>
<dbReference type="EMBL" id="JADGIZ020000031">
    <property type="protein sequence ID" value="KAL2914708.1"/>
    <property type="molecule type" value="Genomic_DNA"/>
</dbReference>
<feature type="transmembrane region" description="Helical" evidence="2">
    <location>
        <begin position="20"/>
        <end position="43"/>
    </location>
</feature>
<evidence type="ECO:0000313" key="4">
    <source>
        <dbReference type="Proteomes" id="UP001527925"/>
    </source>
</evidence>